<proteinExistence type="predicted"/>
<dbReference type="PANTHER" id="PTHR11076:SF33">
    <property type="entry name" value="DNA POLYMERASE KAPPA"/>
    <property type="match status" value="1"/>
</dbReference>
<feature type="region of interest" description="Disordered" evidence="1">
    <location>
        <begin position="99"/>
        <end position="127"/>
    </location>
</feature>
<feature type="region of interest" description="Disordered" evidence="1">
    <location>
        <begin position="161"/>
        <end position="193"/>
    </location>
</feature>
<dbReference type="STRING" id="4577.A0A1D6E266"/>
<accession>A0A1D6E266</accession>
<sequence length="193" mass="21233">MMTQPPSPRPCSPTHTGVVAPSSPLPYLFGCLMSTFFASPVAAWNYIDSKEDILVYATKLIKAEMPISLRLMGLRMSQLHDEKDDPSTSTQKTLDIFFHSSNSNSNGNGTNVQRTTNSPGQDNDSISLTSKEYLAPDAGTSVSTGQQDFFLHDENCFIPEQQRSLDNDTKEAVLSDPLGGTKSDDVSYRQRFV</sequence>
<reference evidence="2" key="1">
    <citation type="submission" date="2015-12" db="EMBL/GenBank/DDBJ databases">
        <title>Update maize B73 reference genome by single molecule sequencing technologies.</title>
        <authorList>
            <consortium name="Maize Genome Sequencing Project"/>
            <person name="Ware D."/>
        </authorList>
    </citation>
    <scope>NUCLEOTIDE SEQUENCE [LARGE SCALE GENOMIC DNA]</scope>
    <source>
        <tissue evidence="2">Seedling</tissue>
    </source>
</reference>
<protein>
    <submittedName>
        <fullName evidence="2">DNA repair protein REV1</fullName>
    </submittedName>
</protein>
<dbReference type="AlphaFoldDB" id="A0A1D6E266"/>
<dbReference type="PANTHER" id="PTHR11076">
    <property type="entry name" value="DNA REPAIR POLYMERASE UMUC / TRANSFERASE FAMILY MEMBER"/>
    <property type="match status" value="1"/>
</dbReference>
<feature type="compositionally biased region" description="Basic and acidic residues" evidence="1">
    <location>
        <begin position="163"/>
        <end position="173"/>
    </location>
</feature>
<evidence type="ECO:0000313" key="2">
    <source>
        <dbReference type="EMBL" id="ONM14750.1"/>
    </source>
</evidence>
<dbReference type="InterPro" id="IPR050116">
    <property type="entry name" value="DNA_polymerase-Y"/>
</dbReference>
<gene>
    <name evidence="2" type="ORF">ZEAMMB73_Zm00001d002606</name>
</gene>
<feature type="compositionally biased region" description="Basic and acidic residues" evidence="1">
    <location>
        <begin position="182"/>
        <end position="193"/>
    </location>
</feature>
<name>A0A1D6E266_MAIZE</name>
<dbReference type="InParanoid" id="A0A1D6E266"/>
<feature type="compositionally biased region" description="Polar residues" evidence="1">
    <location>
        <begin position="110"/>
        <end position="127"/>
    </location>
</feature>
<dbReference type="ExpressionAtlas" id="A0A1D6E266">
    <property type="expression patterns" value="baseline and differential"/>
</dbReference>
<organism evidence="2">
    <name type="scientific">Zea mays</name>
    <name type="common">Maize</name>
    <dbReference type="NCBI Taxonomy" id="4577"/>
    <lineage>
        <taxon>Eukaryota</taxon>
        <taxon>Viridiplantae</taxon>
        <taxon>Streptophyta</taxon>
        <taxon>Embryophyta</taxon>
        <taxon>Tracheophyta</taxon>
        <taxon>Spermatophyta</taxon>
        <taxon>Magnoliopsida</taxon>
        <taxon>Liliopsida</taxon>
        <taxon>Poales</taxon>
        <taxon>Poaceae</taxon>
        <taxon>PACMAD clade</taxon>
        <taxon>Panicoideae</taxon>
        <taxon>Andropogonodae</taxon>
        <taxon>Andropogoneae</taxon>
        <taxon>Tripsacinae</taxon>
        <taxon>Zea</taxon>
    </lineage>
</organism>
<feature type="compositionally biased region" description="Low complexity" evidence="1">
    <location>
        <begin position="100"/>
        <end position="109"/>
    </location>
</feature>
<evidence type="ECO:0000256" key="1">
    <source>
        <dbReference type="SAM" id="MobiDB-lite"/>
    </source>
</evidence>
<dbReference type="EMBL" id="CM007648">
    <property type="protein sequence ID" value="ONM14750.1"/>
    <property type="molecule type" value="Genomic_DNA"/>
</dbReference>